<organism evidence="2 3">
    <name type="scientific">Roridomyces roridus</name>
    <dbReference type="NCBI Taxonomy" id="1738132"/>
    <lineage>
        <taxon>Eukaryota</taxon>
        <taxon>Fungi</taxon>
        <taxon>Dikarya</taxon>
        <taxon>Basidiomycota</taxon>
        <taxon>Agaricomycotina</taxon>
        <taxon>Agaricomycetes</taxon>
        <taxon>Agaricomycetidae</taxon>
        <taxon>Agaricales</taxon>
        <taxon>Marasmiineae</taxon>
        <taxon>Mycenaceae</taxon>
        <taxon>Roridomyces</taxon>
    </lineage>
</organism>
<dbReference type="AlphaFoldDB" id="A0AAD7BXJ4"/>
<evidence type="ECO:0000313" key="3">
    <source>
        <dbReference type="Proteomes" id="UP001221142"/>
    </source>
</evidence>
<sequence>MAPWGGPSTSNNSRTPPLKPPGIIKLPAPFPEEEEEEDSPESLVAALRLRDDSTASLPALPASRPVPERTLSRRTSTSTSSLNVKFAPLPQLAPRKRRSTTPLGVASRGAIMRRRRAGTPGFDMNGDPIQLPPVPPVWTQEEIERHTQRIMAERNGLGRMTAAHGNEVDDPFSSLGRFVKGVWRKVNKPGSGEGHRDGLGNGHTTIVEGGMVVAERTVLAPISGDNIASPEEVGGVWEEEVGDRFLNISQTETIVEGQFPWSAAQLKPDEDRESTSDDGSGKEHNLSSTEGTEEGSSTQDSYTVESER</sequence>
<reference evidence="2" key="1">
    <citation type="submission" date="2023-03" db="EMBL/GenBank/DDBJ databases">
        <title>Massive genome expansion in bonnet fungi (Mycena s.s.) driven by repeated elements and novel gene families across ecological guilds.</title>
        <authorList>
            <consortium name="Lawrence Berkeley National Laboratory"/>
            <person name="Harder C.B."/>
            <person name="Miyauchi S."/>
            <person name="Viragh M."/>
            <person name="Kuo A."/>
            <person name="Thoen E."/>
            <person name="Andreopoulos B."/>
            <person name="Lu D."/>
            <person name="Skrede I."/>
            <person name="Drula E."/>
            <person name="Henrissat B."/>
            <person name="Morin E."/>
            <person name="Kohler A."/>
            <person name="Barry K."/>
            <person name="LaButti K."/>
            <person name="Morin E."/>
            <person name="Salamov A."/>
            <person name="Lipzen A."/>
            <person name="Mereny Z."/>
            <person name="Hegedus B."/>
            <person name="Baldrian P."/>
            <person name="Stursova M."/>
            <person name="Weitz H."/>
            <person name="Taylor A."/>
            <person name="Grigoriev I.V."/>
            <person name="Nagy L.G."/>
            <person name="Martin F."/>
            <person name="Kauserud H."/>
        </authorList>
    </citation>
    <scope>NUCLEOTIDE SEQUENCE</scope>
    <source>
        <strain evidence="2">9284</strain>
    </source>
</reference>
<feature type="compositionally biased region" description="Polar residues" evidence="1">
    <location>
        <begin position="299"/>
        <end position="308"/>
    </location>
</feature>
<evidence type="ECO:0000256" key="1">
    <source>
        <dbReference type="SAM" id="MobiDB-lite"/>
    </source>
</evidence>
<feature type="compositionally biased region" description="Basic and acidic residues" evidence="1">
    <location>
        <begin position="267"/>
        <end position="285"/>
    </location>
</feature>
<feature type="compositionally biased region" description="Low complexity" evidence="1">
    <location>
        <begin position="73"/>
        <end position="82"/>
    </location>
</feature>
<dbReference type="EMBL" id="JARKIF010000008">
    <property type="protein sequence ID" value="KAJ7633040.1"/>
    <property type="molecule type" value="Genomic_DNA"/>
</dbReference>
<protein>
    <submittedName>
        <fullName evidence="2">Uncharacterized protein</fullName>
    </submittedName>
</protein>
<keyword evidence="3" id="KW-1185">Reference proteome</keyword>
<name>A0AAD7BXJ4_9AGAR</name>
<feature type="region of interest" description="Disordered" evidence="1">
    <location>
        <begin position="1"/>
        <end position="104"/>
    </location>
</feature>
<comment type="caution">
    <text evidence="2">The sequence shown here is derived from an EMBL/GenBank/DDBJ whole genome shotgun (WGS) entry which is preliminary data.</text>
</comment>
<feature type="region of interest" description="Disordered" evidence="1">
    <location>
        <begin position="257"/>
        <end position="308"/>
    </location>
</feature>
<evidence type="ECO:0000313" key="2">
    <source>
        <dbReference type="EMBL" id="KAJ7633040.1"/>
    </source>
</evidence>
<accession>A0AAD7BXJ4</accession>
<feature type="compositionally biased region" description="Low complexity" evidence="1">
    <location>
        <begin position="287"/>
        <end position="298"/>
    </location>
</feature>
<dbReference type="Proteomes" id="UP001221142">
    <property type="component" value="Unassembled WGS sequence"/>
</dbReference>
<gene>
    <name evidence="2" type="ORF">FB45DRAFT_914218</name>
</gene>
<proteinExistence type="predicted"/>
<feature type="compositionally biased region" description="Acidic residues" evidence="1">
    <location>
        <begin position="31"/>
        <end position="40"/>
    </location>
</feature>